<name>A0A1B2IS76_LACHE</name>
<feature type="transmembrane region" description="Helical" evidence="1">
    <location>
        <begin position="176"/>
        <end position="209"/>
    </location>
</feature>
<dbReference type="Proteomes" id="UP000630086">
    <property type="component" value="Unassembled WGS sequence"/>
</dbReference>
<evidence type="ECO:0000313" key="4">
    <source>
        <dbReference type="Proteomes" id="UP000267794"/>
    </source>
</evidence>
<keyword evidence="1" id="KW-0472">Membrane</keyword>
<protein>
    <submittedName>
        <fullName evidence="2">Uncharacterized protein</fullName>
    </submittedName>
</protein>
<dbReference type="EMBL" id="CP017982">
    <property type="protein sequence ID" value="AYE62527.1"/>
    <property type="molecule type" value="Genomic_DNA"/>
</dbReference>
<feature type="transmembrane region" description="Helical" evidence="1">
    <location>
        <begin position="47"/>
        <end position="65"/>
    </location>
</feature>
<proteinExistence type="predicted"/>
<evidence type="ECO:0000313" key="2">
    <source>
        <dbReference type="EMBL" id="AYE62527.1"/>
    </source>
</evidence>
<feature type="transmembrane region" description="Helical" evidence="1">
    <location>
        <begin position="100"/>
        <end position="125"/>
    </location>
</feature>
<sequence length="214" mass="24691">MMDPNSETFTRLFKDKKRIRYVLYAELIYALLLLTTVVFAIQIFWRLMIIQFVLILAFFVISWAYNWHDKKTGKVVAVKKDRSFFLKTFMEESPVQKQKAIFRTISLITVILSFAIAAFSCYEIFVDIAGKTQAGQLAIIENILMSADTFYVFTTAGIMFGLLFGKKRLTRNSSVATMFVSLILLAFHPVLWWMYIIGLVIGAVGYTLYHLNQL</sequence>
<evidence type="ECO:0000256" key="1">
    <source>
        <dbReference type="SAM" id="Phobius"/>
    </source>
</evidence>
<gene>
    <name evidence="2" type="ORF">BC335_2180</name>
    <name evidence="3" type="ORF">LHEJCM1062_01920</name>
</gene>
<dbReference type="OrthoDB" id="2328495at2"/>
<keyword evidence="1" id="KW-0812">Transmembrane</keyword>
<dbReference type="RefSeq" id="WP_003630570.1">
    <property type="nucleotide sequence ID" value="NZ_BLYS01000256.1"/>
</dbReference>
<accession>A0A1B2IS76</accession>
<dbReference type="AlphaFoldDB" id="A0A1B2IS76"/>
<feature type="transmembrane region" description="Helical" evidence="1">
    <location>
        <begin position="21"/>
        <end position="41"/>
    </location>
</feature>
<feature type="transmembrane region" description="Helical" evidence="1">
    <location>
        <begin position="137"/>
        <end position="164"/>
    </location>
</feature>
<dbReference type="EMBL" id="BLYV01000053">
    <property type="protein sequence ID" value="GFP12320.1"/>
    <property type="molecule type" value="Genomic_DNA"/>
</dbReference>
<dbReference type="Proteomes" id="UP000267794">
    <property type="component" value="Chromosome"/>
</dbReference>
<keyword evidence="1" id="KW-1133">Transmembrane helix</keyword>
<reference evidence="3" key="2">
    <citation type="submission" date="2020-07" db="EMBL/GenBank/DDBJ databases">
        <title>Draft genome sequence of Lactobacillus helveticus strain JCM 1062.</title>
        <authorList>
            <person name="Endo A."/>
            <person name="Maeno S."/>
            <person name="Kido Y."/>
        </authorList>
    </citation>
    <scope>NUCLEOTIDE SEQUENCE</scope>
    <source>
        <strain evidence="3">JCM 1062</strain>
    </source>
</reference>
<organism evidence="2 4">
    <name type="scientific">Lactobacillus helveticus</name>
    <name type="common">Lactobacillus suntoryeus</name>
    <dbReference type="NCBI Taxonomy" id="1587"/>
    <lineage>
        <taxon>Bacteria</taxon>
        <taxon>Bacillati</taxon>
        <taxon>Bacillota</taxon>
        <taxon>Bacilli</taxon>
        <taxon>Lactobacillales</taxon>
        <taxon>Lactobacillaceae</taxon>
        <taxon>Lactobacillus</taxon>
    </lineage>
</organism>
<reference evidence="2 4" key="1">
    <citation type="submission" date="2016-10" db="EMBL/GenBank/DDBJ databases">
        <title>Complete genomic sequencing of Lactobacillus helveticus LH99 and comparative genome analysis.</title>
        <authorList>
            <person name="Li N."/>
            <person name="You C."/>
            <person name="Liu Z."/>
        </authorList>
    </citation>
    <scope>NUCLEOTIDE SEQUENCE [LARGE SCALE GENOMIC DNA]</scope>
    <source>
        <strain evidence="2 4">LH99</strain>
    </source>
</reference>
<evidence type="ECO:0000313" key="3">
    <source>
        <dbReference type="EMBL" id="GFP12320.1"/>
    </source>
</evidence>